<evidence type="ECO:0000256" key="7">
    <source>
        <dbReference type="ARBA" id="ARBA00023172"/>
    </source>
</evidence>
<dbReference type="SUPFAM" id="SSF54752">
    <property type="entry name" value="RecA protein, C-terminal domain"/>
    <property type="match status" value="1"/>
</dbReference>
<comment type="similarity">
    <text evidence="1 10">Belongs to the RecA family.</text>
</comment>
<dbReference type="InterPro" id="IPR049428">
    <property type="entry name" value="RecA-like_N"/>
</dbReference>
<protein>
    <recommendedName>
        <fullName evidence="2">Protein RecA</fullName>
    </recommendedName>
</protein>
<dbReference type="GO" id="GO:0003697">
    <property type="term" value="F:single-stranded DNA binding"/>
    <property type="evidence" value="ECO:0007669"/>
    <property type="project" value="InterPro"/>
</dbReference>
<keyword evidence="8" id="KW-0234">DNA repair</keyword>
<evidence type="ECO:0000256" key="9">
    <source>
        <dbReference type="ARBA" id="ARBA00023236"/>
    </source>
</evidence>
<name>A0A841CA66_9LACT</name>
<evidence type="ECO:0000313" key="13">
    <source>
        <dbReference type="EMBL" id="MBB5888608.1"/>
    </source>
</evidence>
<keyword evidence="3 10" id="KW-0547">Nucleotide-binding</keyword>
<dbReference type="SUPFAM" id="SSF52540">
    <property type="entry name" value="P-loop containing nucleoside triphosphate hydrolases"/>
    <property type="match status" value="1"/>
</dbReference>
<organism evidence="13 14">
    <name type="scientific">Lactovum miscens</name>
    <dbReference type="NCBI Taxonomy" id="190387"/>
    <lineage>
        <taxon>Bacteria</taxon>
        <taxon>Bacillati</taxon>
        <taxon>Bacillota</taxon>
        <taxon>Bacilli</taxon>
        <taxon>Lactobacillales</taxon>
        <taxon>Streptococcaceae</taxon>
        <taxon>Lactovum</taxon>
    </lineage>
</organism>
<feature type="domain" description="RecA family profile 2" evidence="12">
    <location>
        <begin position="206"/>
        <end position="270"/>
    </location>
</feature>
<evidence type="ECO:0000256" key="1">
    <source>
        <dbReference type="ARBA" id="ARBA00009391"/>
    </source>
</evidence>
<evidence type="ECO:0000256" key="5">
    <source>
        <dbReference type="ARBA" id="ARBA00022840"/>
    </source>
</evidence>
<evidence type="ECO:0000256" key="2">
    <source>
        <dbReference type="ARBA" id="ARBA00015553"/>
    </source>
</evidence>
<evidence type="ECO:0000256" key="6">
    <source>
        <dbReference type="ARBA" id="ARBA00023125"/>
    </source>
</evidence>
<keyword evidence="4 10" id="KW-0227">DNA damage</keyword>
<dbReference type="GO" id="GO:0006310">
    <property type="term" value="P:DNA recombination"/>
    <property type="evidence" value="ECO:0007669"/>
    <property type="project" value="UniProtKB-KW"/>
</dbReference>
<keyword evidence="6 10" id="KW-0238">DNA-binding</keyword>
<dbReference type="Gene3D" id="3.30.250.10">
    <property type="entry name" value="RecA protein, C-terminal domain"/>
    <property type="match status" value="1"/>
</dbReference>
<dbReference type="GO" id="GO:0140664">
    <property type="term" value="F:ATP-dependent DNA damage sensor activity"/>
    <property type="evidence" value="ECO:0007669"/>
    <property type="project" value="InterPro"/>
</dbReference>
<keyword evidence="7 10" id="KW-0233">DNA recombination</keyword>
<dbReference type="PANTHER" id="PTHR45900">
    <property type="entry name" value="RECA"/>
    <property type="match status" value="1"/>
</dbReference>
<dbReference type="InterPro" id="IPR020588">
    <property type="entry name" value="RecA_ATP-bd"/>
</dbReference>
<keyword evidence="9" id="KW-0742">SOS response</keyword>
<dbReference type="Gene3D" id="3.40.50.300">
    <property type="entry name" value="P-loop containing nucleotide triphosphate hydrolases"/>
    <property type="match status" value="1"/>
</dbReference>
<feature type="domain" description="RecA family profile 1" evidence="11">
    <location>
        <begin position="34"/>
        <end position="193"/>
    </location>
</feature>
<dbReference type="RefSeq" id="WP_183540825.1">
    <property type="nucleotide sequence ID" value="NZ_DASWOY010000030.1"/>
</dbReference>
<proteinExistence type="inferred from homology"/>
<dbReference type="PROSITE" id="PS50163">
    <property type="entry name" value="RECA_3"/>
    <property type="match status" value="1"/>
</dbReference>
<dbReference type="GO" id="GO:0005524">
    <property type="term" value="F:ATP binding"/>
    <property type="evidence" value="ECO:0007669"/>
    <property type="project" value="UniProtKB-KW"/>
</dbReference>
<evidence type="ECO:0000256" key="4">
    <source>
        <dbReference type="ARBA" id="ARBA00022763"/>
    </source>
</evidence>
<dbReference type="Pfam" id="PF00154">
    <property type="entry name" value="RecA_N"/>
    <property type="match status" value="1"/>
</dbReference>
<dbReference type="InterPro" id="IPR013765">
    <property type="entry name" value="DNA_recomb/repair_RecA"/>
</dbReference>
<reference evidence="13 14" key="1">
    <citation type="submission" date="2020-08" db="EMBL/GenBank/DDBJ databases">
        <title>Genomic Encyclopedia of Type Strains, Phase IV (KMG-IV): sequencing the most valuable type-strain genomes for metagenomic binning, comparative biology and taxonomic classification.</title>
        <authorList>
            <person name="Goeker M."/>
        </authorList>
    </citation>
    <scope>NUCLEOTIDE SEQUENCE [LARGE SCALE GENOMIC DNA]</scope>
    <source>
        <strain evidence="13 14">DSM 14925</strain>
    </source>
</reference>
<dbReference type="AlphaFoldDB" id="A0A841CA66"/>
<dbReference type="GO" id="GO:0005829">
    <property type="term" value="C:cytosol"/>
    <property type="evidence" value="ECO:0007669"/>
    <property type="project" value="TreeGrafter"/>
</dbReference>
<gene>
    <name evidence="13" type="ORF">HNQ37_001510</name>
</gene>
<evidence type="ECO:0000256" key="10">
    <source>
        <dbReference type="RuleBase" id="RU004527"/>
    </source>
</evidence>
<keyword evidence="5 10" id="KW-0067">ATP-binding</keyword>
<dbReference type="InterPro" id="IPR020587">
    <property type="entry name" value="RecA_monomer-monomer_interface"/>
</dbReference>
<accession>A0A841CA66</accession>
<dbReference type="InterPro" id="IPR003593">
    <property type="entry name" value="AAA+_ATPase"/>
</dbReference>
<comment type="caution">
    <text evidence="13">The sequence shown here is derived from an EMBL/GenBank/DDBJ whole genome shotgun (WGS) entry which is preliminary data.</text>
</comment>
<evidence type="ECO:0000313" key="14">
    <source>
        <dbReference type="Proteomes" id="UP000562464"/>
    </source>
</evidence>
<dbReference type="Proteomes" id="UP000562464">
    <property type="component" value="Unassembled WGS sequence"/>
</dbReference>
<sequence>MSEIKVTEVKAKRKLFEALKKENQLAREGKIFEKRKLHSTGLLGLDLATGGGYAEGSVVEVYGETKTGKTHLALAAVAAMQKKGEFCVYIDAERRLSEARMMQLGVEVDDLIVINPETEEIAFDAMERYLQSAAIRLIVVDSLAVMLPENSLNYSLGKGSIDEERERVISEALSRLNPLIVESGTIVMFITHVRNNNGLKQGTTFTVGDDALRYYASMQLELIADNLIISSKGETLGHKTNIFVRKNSTGTNDGQATLKIYPAGLSHDRELMELGVKHRVITRNGDWFMFGEVCLGATMVEVAEYLNNTEDKKHYREKIEGEIRRNERLTLKPA</sequence>
<dbReference type="InterPro" id="IPR027417">
    <property type="entry name" value="P-loop_NTPase"/>
</dbReference>
<evidence type="ECO:0000259" key="12">
    <source>
        <dbReference type="PROSITE" id="PS50163"/>
    </source>
</evidence>
<evidence type="ECO:0000256" key="8">
    <source>
        <dbReference type="ARBA" id="ARBA00023204"/>
    </source>
</evidence>
<evidence type="ECO:0000256" key="3">
    <source>
        <dbReference type="ARBA" id="ARBA00022741"/>
    </source>
</evidence>
<dbReference type="PANTHER" id="PTHR45900:SF1">
    <property type="entry name" value="MITOCHONDRIAL DNA REPAIR PROTEIN RECA HOMOLOG-RELATED"/>
    <property type="match status" value="1"/>
</dbReference>
<keyword evidence="14" id="KW-1185">Reference proteome</keyword>
<dbReference type="PRINTS" id="PR00142">
    <property type="entry name" value="RECA"/>
</dbReference>
<dbReference type="GO" id="GO:0009432">
    <property type="term" value="P:SOS response"/>
    <property type="evidence" value="ECO:0007669"/>
    <property type="project" value="UniProtKB-KW"/>
</dbReference>
<dbReference type="SMART" id="SM00382">
    <property type="entry name" value="AAA"/>
    <property type="match status" value="1"/>
</dbReference>
<dbReference type="PROSITE" id="PS50162">
    <property type="entry name" value="RECA_2"/>
    <property type="match status" value="1"/>
</dbReference>
<dbReference type="EMBL" id="JACHHV010000033">
    <property type="protein sequence ID" value="MBB5888608.1"/>
    <property type="molecule type" value="Genomic_DNA"/>
</dbReference>
<dbReference type="InterPro" id="IPR023400">
    <property type="entry name" value="RecA_C_sf"/>
</dbReference>
<evidence type="ECO:0000259" key="11">
    <source>
        <dbReference type="PROSITE" id="PS50162"/>
    </source>
</evidence>
<dbReference type="GO" id="GO:0006281">
    <property type="term" value="P:DNA repair"/>
    <property type="evidence" value="ECO:0007669"/>
    <property type="project" value="UniProtKB-KW"/>
</dbReference>